<proteinExistence type="predicted"/>
<dbReference type="GO" id="GO:0005245">
    <property type="term" value="F:voltage-gated calcium channel activity"/>
    <property type="evidence" value="ECO:0007669"/>
    <property type="project" value="TreeGrafter"/>
</dbReference>
<dbReference type="InterPro" id="IPR029151">
    <property type="entry name" value="Sensor-like_sf"/>
</dbReference>
<sequence>MSNWGFRKCSQFMIHFHTKKKKNSQDVVERIANRLKERFEEYFKVLKTNKVTVQTLYQFHIKQPITKIFGCCDLQFTQLHSLPQYGCKVATKTSCDLFPENLKKGSFNPGRNLTEVWRGNVQLVPSLKWQYFISVDGVHSEYPGNAFQWFDTCHDANNIRHSFSLQVMTVGMVAVIGLASKVSFPREPDTDSCLHNKMVPVTYEANLHFIWRGNVQLVPSLKWQYFISVDGVHSEYPGNAFQWFDNCHDANNIRHRNVYVSTVQPQSKHLVIVMDHGNSLSPNQLRIAKGIAKHILSSLSEKDRVAVIGLASKVSFPREPDTDSCLHNKMVPVTYEANLHFSNFIDKLEKENAATNHTLGFKTALDIVQKTMHKSPVVNMDYAMVVYISRGLLSSINEPSIVLETIAELNGRLKNRVIINTYAVIDDGKPVTWEKRFYNVQNVVIAQYNVQQRSSEPIVVIAQYNVQQRSSEPIVPGTMMAINTTKDLSMSVGKFYLPFNQSASEVPVFSLPYIDKADKALTITISQTCFHNNKVIGIMGVDLHMEDIVQDITYYDEMDGSYAFVITSEGYTIMHPSFTRPVKTDVQPMHTDIWHFENNEGFARIRSDMINMESGERTLILRNDVKTNRSENDANYYATYIWKRVENTPFIVAIKTFSQIEDAKVLEKITSFSASDVNMLYHRLDLLPASTMCLHLKQLATEDTSTIFLSPKCFNEPYDHMSLREDKKMVRSYTAYLKEPYVELTNPGIKDGVRDDALATGRITNDWKLRYNTSAHRDSIVRRYIATTNGVFRMYPGTLLDKTFDPSKRTWYTRAFEFPGKVTLTAPYLDMGGAGYITTISHTIYEGKDDAMHSSANKVVAVMGMDLTLGYFYKMLQDHIYICSHKTVRCFIMDDRGYLVAHPALIEPNGKGPVEKQHITHQEPLVANDILNHRYFVHKKRCNRFNDRTIQRYYNFNTSLDGVLTNLVHGEKCSRYQIVHIRGTNAFLGIVNHTCDTATAFCPCSMSDRLCLNCKQMEQTVCECPCECQLDVDFCTGGLLEEENFNPSCERVPEKESILRLDPKLTEDKTPCGKHICTGRTTKLGCISVMGCQWCQVHKDMNPISTPYCADQRVCFGGIEEAPTPYGDEVKAMAQNTEQTNTKTTPVGPVAGGIMGCFLVLAMGVYCYRHHIHRTNHQYITTLQENTNRTSNFYDTDDIDPIDEPGTGHTNFLLATFENPAAVSPYRMSTSYRRPTGGGDSDHGYSTMTPHEDSEHASLPCSEPFISKDRYKPVSYAISKSHALPPPPSSNRRSRSPTPPQTKLTNFYQPIPEQTIIPQQTMLPDVNSVIANVQVHMVDTH</sequence>
<dbReference type="Proteomes" id="UP000507470">
    <property type="component" value="Unassembled WGS sequence"/>
</dbReference>
<feature type="region of interest" description="Disordered" evidence="1">
    <location>
        <begin position="1230"/>
        <end position="1261"/>
    </location>
</feature>
<dbReference type="SUPFAM" id="SSF53300">
    <property type="entry name" value="vWA-like"/>
    <property type="match status" value="1"/>
</dbReference>
<name>A0A6J8B3E1_MYTCO</name>
<reference evidence="2 3" key="1">
    <citation type="submission" date="2020-06" db="EMBL/GenBank/DDBJ databases">
        <authorList>
            <person name="Li R."/>
            <person name="Bekaert M."/>
        </authorList>
    </citation>
    <scope>NUCLEOTIDE SEQUENCE [LARGE SCALE GENOMIC DNA]</scope>
    <source>
        <strain evidence="3">wild</strain>
    </source>
</reference>
<dbReference type="Gene3D" id="3.30.450.20">
    <property type="entry name" value="PAS domain"/>
    <property type="match status" value="2"/>
</dbReference>
<dbReference type="EMBL" id="CACVKT020002409">
    <property type="protein sequence ID" value="CAC5377890.1"/>
    <property type="molecule type" value="Genomic_DNA"/>
</dbReference>
<dbReference type="GO" id="GO:0005891">
    <property type="term" value="C:voltage-gated calcium channel complex"/>
    <property type="evidence" value="ECO:0007669"/>
    <property type="project" value="TreeGrafter"/>
</dbReference>
<evidence type="ECO:0000313" key="2">
    <source>
        <dbReference type="EMBL" id="CAC5377890.1"/>
    </source>
</evidence>
<dbReference type="OrthoDB" id="10009339at2759"/>
<dbReference type="FunFam" id="3.30.450.20:FF:000024">
    <property type="entry name" value="VWFA and cache domain-containing protein 1"/>
    <property type="match status" value="1"/>
</dbReference>
<organism evidence="2 3">
    <name type="scientific">Mytilus coruscus</name>
    <name type="common">Sea mussel</name>
    <dbReference type="NCBI Taxonomy" id="42192"/>
    <lineage>
        <taxon>Eukaryota</taxon>
        <taxon>Metazoa</taxon>
        <taxon>Spiralia</taxon>
        <taxon>Lophotrochozoa</taxon>
        <taxon>Mollusca</taxon>
        <taxon>Bivalvia</taxon>
        <taxon>Autobranchia</taxon>
        <taxon>Pteriomorphia</taxon>
        <taxon>Mytilida</taxon>
        <taxon>Mytiloidea</taxon>
        <taxon>Mytilidae</taxon>
        <taxon>Mytilinae</taxon>
        <taxon>Mytilus</taxon>
    </lineage>
</organism>
<dbReference type="InterPro" id="IPR036465">
    <property type="entry name" value="vWFA_dom_sf"/>
</dbReference>
<evidence type="ECO:0000313" key="3">
    <source>
        <dbReference type="Proteomes" id="UP000507470"/>
    </source>
</evidence>
<protein>
    <submittedName>
        <fullName evidence="2">VWFA and cache domain-containing protein 1</fullName>
    </submittedName>
</protein>
<dbReference type="InterPro" id="IPR051173">
    <property type="entry name" value="Ca_channel_alpha-2/delta"/>
</dbReference>
<accession>A0A6J8B3E1</accession>
<gene>
    <name evidence="2" type="ORF">MCOR_14150</name>
</gene>
<keyword evidence="3" id="KW-1185">Reference proteome</keyword>
<evidence type="ECO:0000256" key="1">
    <source>
        <dbReference type="SAM" id="MobiDB-lite"/>
    </source>
</evidence>
<dbReference type="PANTHER" id="PTHR10166">
    <property type="entry name" value="VOLTAGE-DEPENDENT CALCIUM CHANNEL SUBUNIT ALPHA-2/DELTA-RELATED"/>
    <property type="match status" value="1"/>
</dbReference>
<dbReference type="SUPFAM" id="SSF103190">
    <property type="entry name" value="Sensory domain-like"/>
    <property type="match status" value="1"/>
</dbReference>
<feature type="region of interest" description="Disordered" evidence="1">
    <location>
        <begin position="1279"/>
        <end position="1304"/>
    </location>
</feature>
<dbReference type="Gene3D" id="3.40.50.410">
    <property type="entry name" value="von Willebrand factor, type A domain"/>
    <property type="match status" value="1"/>
</dbReference>
<dbReference type="PANTHER" id="PTHR10166:SF68">
    <property type="entry name" value="VWFA AND CACHE DOMAIN-CONTAINING PROTEIN 1"/>
    <property type="match status" value="1"/>
</dbReference>